<dbReference type="InterPro" id="IPR029055">
    <property type="entry name" value="Ntn_hydrolases_N"/>
</dbReference>
<evidence type="ECO:0000313" key="11">
    <source>
        <dbReference type="Proteomes" id="UP000660262"/>
    </source>
</evidence>
<evidence type="ECO:0000256" key="9">
    <source>
        <dbReference type="PIRSR" id="PIRSR600243-1"/>
    </source>
</evidence>
<proteinExistence type="predicted"/>
<accession>A0A830HD66</accession>
<dbReference type="PANTHER" id="PTHR32194">
    <property type="entry name" value="METALLOPROTEASE TLDD"/>
    <property type="match status" value="1"/>
</dbReference>
<dbReference type="Proteomes" id="UP000660262">
    <property type="component" value="Unassembled WGS sequence"/>
</dbReference>
<evidence type="ECO:0000256" key="4">
    <source>
        <dbReference type="ARBA" id="ARBA00022490"/>
    </source>
</evidence>
<evidence type="ECO:0000256" key="1">
    <source>
        <dbReference type="ARBA" id="ARBA00001198"/>
    </source>
</evidence>
<dbReference type="SUPFAM" id="SSF56235">
    <property type="entry name" value="N-terminal nucleophile aminohydrolases (Ntn hydrolases)"/>
    <property type="match status" value="1"/>
</dbReference>
<dbReference type="EMBL" id="BNJQ01000008">
    <property type="protein sequence ID" value="GHP04688.1"/>
    <property type="molecule type" value="Genomic_DNA"/>
</dbReference>
<evidence type="ECO:0000256" key="3">
    <source>
        <dbReference type="ARBA" id="ARBA00012039"/>
    </source>
</evidence>
<dbReference type="GO" id="GO:0005737">
    <property type="term" value="C:cytoplasm"/>
    <property type="evidence" value="ECO:0007669"/>
    <property type="project" value="TreeGrafter"/>
</dbReference>
<evidence type="ECO:0000256" key="6">
    <source>
        <dbReference type="ARBA" id="ARBA00022698"/>
    </source>
</evidence>
<dbReference type="AlphaFoldDB" id="A0A830HD66"/>
<sequence>MAYTQVNIPVSLGTTIMACKFGGGGDGDSASGVVLCADSRTSTGAYIANKVADKISQLAEDIWICRSGSAADTQAVTEYVRNGIRQHCSMQQRPCTVFTAAQLCQQIAYNNKSRLSAGMIVAGYDSEKGGSVYGIPLGGTLAPTESYAIGGSGSTYIYAYCEKFFPTDAPLTREGAIEFCRKAVMLATMRDGSSGGCVRMMIVDSAGSEKRFYRGNERDAYEESRPATNQ</sequence>
<dbReference type="GO" id="GO:0005634">
    <property type="term" value="C:nucleus"/>
    <property type="evidence" value="ECO:0007669"/>
    <property type="project" value="UniProtKB-SubCell"/>
</dbReference>
<evidence type="ECO:0000256" key="2">
    <source>
        <dbReference type="ARBA" id="ARBA00004123"/>
    </source>
</evidence>
<keyword evidence="8 10" id="KW-0647">Proteasome</keyword>
<organism evidence="10 11">
    <name type="scientific">Pycnococcus provasolii</name>
    <dbReference type="NCBI Taxonomy" id="41880"/>
    <lineage>
        <taxon>Eukaryota</taxon>
        <taxon>Viridiplantae</taxon>
        <taxon>Chlorophyta</taxon>
        <taxon>Pseudoscourfieldiophyceae</taxon>
        <taxon>Pseudoscourfieldiales</taxon>
        <taxon>Pycnococcaceae</taxon>
        <taxon>Pycnococcus</taxon>
    </lineage>
</organism>
<evidence type="ECO:0000256" key="5">
    <source>
        <dbReference type="ARBA" id="ARBA00022670"/>
    </source>
</evidence>
<dbReference type="PANTHER" id="PTHR32194:SF0">
    <property type="entry name" value="ATP-DEPENDENT PROTEASE SUBUNIT HSLV"/>
    <property type="match status" value="1"/>
</dbReference>
<evidence type="ECO:0000313" key="10">
    <source>
        <dbReference type="EMBL" id="GHP04688.1"/>
    </source>
</evidence>
<comment type="subcellular location">
    <subcellularLocation>
        <location evidence="2">Nucleus</location>
    </subcellularLocation>
</comment>
<protein>
    <recommendedName>
        <fullName evidence="3">proteasome endopeptidase complex</fullName>
        <ecNumber evidence="3">3.4.25.1</ecNumber>
    </recommendedName>
</protein>
<dbReference type="InterPro" id="IPR000243">
    <property type="entry name" value="Pept_T1A_subB"/>
</dbReference>
<name>A0A830HD66_9CHLO</name>
<dbReference type="InterPro" id="IPR001353">
    <property type="entry name" value="Proteasome_sua/b"/>
</dbReference>
<reference evidence="10" key="1">
    <citation type="submission" date="2020-10" db="EMBL/GenBank/DDBJ databases">
        <title>Unveiling of a novel bifunctional photoreceptor, Dualchrome1, isolated from a cosmopolitan green alga.</title>
        <authorList>
            <person name="Suzuki S."/>
            <person name="Kawachi M."/>
        </authorList>
    </citation>
    <scope>NUCLEOTIDE SEQUENCE</scope>
    <source>
        <strain evidence="10">NIES 2893</strain>
    </source>
</reference>
<dbReference type="GO" id="GO:0051603">
    <property type="term" value="P:proteolysis involved in protein catabolic process"/>
    <property type="evidence" value="ECO:0007669"/>
    <property type="project" value="InterPro"/>
</dbReference>
<dbReference type="PRINTS" id="PR00141">
    <property type="entry name" value="PROTEASOME"/>
</dbReference>
<dbReference type="GO" id="GO:0004298">
    <property type="term" value="F:threonine-type endopeptidase activity"/>
    <property type="evidence" value="ECO:0007669"/>
    <property type="project" value="UniProtKB-KW"/>
</dbReference>
<comment type="catalytic activity">
    <reaction evidence="1">
        <text>Cleavage of peptide bonds with very broad specificity.</text>
        <dbReference type="EC" id="3.4.25.1"/>
    </reaction>
</comment>
<keyword evidence="5" id="KW-0645">Protease</keyword>
<evidence type="ECO:0000256" key="8">
    <source>
        <dbReference type="ARBA" id="ARBA00022942"/>
    </source>
</evidence>
<feature type="active site" description="Nucleophile" evidence="9">
    <location>
        <position position="14"/>
    </location>
</feature>
<dbReference type="EC" id="3.4.25.1" evidence="3"/>
<dbReference type="InterPro" id="IPR023333">
    <property type="entry name" value="Proteasome_suB-type"/>
</dbReference>
<dbReference type="PROSITE" id="PS51476">
    <property type="entry name" value="PROTEASOME_BETA_2"/>
    <property type="match status" value="1"/>
</dbReference>
<dbReference type="OrthoDB" id="7854943at2759"/>
<keyword evidence="7" id="KW-0378">Hydrolase</keyword>
<keyword evidence="4" id="KW-0963">Cytoplasm</keyword>
<evidence type="ECO:0000256" key="7">
    <source>
        <dbReference type="ARBA" id="ARBA00022801"/>
    </source>
</evidence>
<keyword evidence="6" id="KW-0888">Threonine protease</keyword>
<dbReference type="Gene3D" id="3.60.20.10">
    <property type="entry name" value="Glutamine Phosphoribosylpyrophosphate, subunit 1, domain 1"/>
    <property type="match status" value="1"/>
</dbReference>
<keyword evidence="11" id="KW-1185">Reference proteome</keyword>
<comment type="caution">
    <text evidence="10">The sequence shown here is derived from an EMBL/GenBank/DDBJ whole genome shotgun (WGS) entry which is preliminary data.</text>
</comment>
<gene>
    <name evidence="10" type="ORF">PPROV_000344100</name>
</gene>
<dbReference type="Pfam" id="PF00227">
    <property type="entry name" value="Proteasome"/>
    <property type="match status" value="1"/>
</dbReference>
<dbReference type="GO" id="GO:0019774">
    <property type="term" value="C:proteasome core complex, beta-subunit complex"/>
    <property type="evidence" value="ECO:0007669"/>
    <property type="project" value="UniProtKB-ARBA"/>
</dbReference>